<dbReference type="InterPro" id="IPR036508">
    <property type="entry name" value="Chitin-bd_dom_sf"/>
</dbReference>
<dbReference type="InterPro" id="IPR002557">
    <property type="entry name" value="Chitin-bd_dom"/>
</dbReference>
<dbReference type="Proteomes" id="UP001164746">
    <property type="component" value="Chromosome 14"/>
</dbReference>
<dbReference type="Gene3D" id="2.170.140.10">
    <property type="entry name" value="Chitin binding domain"/>
    <property type="match status" value="1"/>
</dbReference>
<evidence type="ECO:0000313" key="3">
    <source>
        <dbReference type="Proteomes" id="UP001164746"/>
    </source>
</evidence>
<evidence type="ECO:0000313" key="2">
    <source>
        <dbReference type="EMBL" id="WAR27121.1"/>
    </source>
</evidence>
<gene>
    <name evidence="2" type="ORF">MAR_012825</name>
</gene>
<organism evidence="2 3">
    <name type="scientific">Mya arenaria</name>
    <name type="common">Soft-shell clam</name>
    <dbReference type="NCBI Taxonomy" id="6604"/>
    <lineage>
        <taxon>Eukaryota</taxon>
        <taxon>Metazoa</taxon>
        <taxon>Spiralia</taxon>
        <taxon>Lophotrochozoa</taxon>
        <taxon>Mollusca</taxon>
        <taxon>Bivalvia</taxon>
        <taxon>Autobranchia</taxon>
        <taxon>Heteroconchia</taxon>
        <taxon>Euheterodonta</taxon>
        <taxon>Imparidentia</taxon>
        <taxon>Neoheterodontei</taxon>
        <taxon>Myida</taxon>
        <taxon>Myoidea</taxon>
        <taxon>Myidae</taxon>
        <taxon>Mya</taxon>
    </lineage>
</organism>
<sequence>MIPREHGGMMPECGTKADGLYQDEGGRCDRYFRCQGVKYIGTVKCAVGEVFDGTKGGCVPQEKACGPCAEKLLSHFPKKNMNMGDVTNPQD</sequence>
<dbReference type="PROSITE" id="PS50940">
    <property type="entry name" value="CHIT_BIND_II"/>
    <property type="match status" value="1"/>
</dbReference>
<evidence type="ECO:0000259" key="1">
    <source>
        <dbReference type="PROSITE" id="PS50940"/>
    </source>
</evidence>
<dbReference type="SUPFAM" id="SSF57625">
    <property type="entry name" value="Invertebrate chitin-binding proteins"/>
    <property type="match status" value="1"/>
</dbReference>
<reference evidence="2" key="1">
    <citation type="submission" date="2022-11" db="EMBL/GenBank/DDBJ databases">
        <title>Centuries of genome instability and evolution in soft-shell clam transmissible cancer (bioRxiv).</title>
        <authorList>
            <person name="Hart S.F.M."/>
            <person name="Yonemitsu M.A."/>
            <person name="Giersch R.M."/>
            <person name="Beal B.F."/>
            <person name="Arriagada G."/>
            <person name="Davis B.W."/>
            <person name="Ostrander E.A."/>
            <person name="Goff S.P."/>
            <person name="Metzger M.J."/>
        </authorList>
    </citation>
    <scope>NUCLEOTIDE SEQUENCE</scope>
    <source>
        <strain evidence="2">MELC-2E11</strain>
        <tissue evidence="2">Siphon/mantle</tissue>
    </source>
</reference>
<proteinExistence type="predicted"/>
<dbReference type="EMBL" id="CP111025">
    <property type="protein sequence ID" value="WAR27121.1"/>
    <property type="molecule type" value="Genomic_DNA"/>
</dbReference>
<name>A0ABY7G239_MYAAR</name>
<dbReference type="Pfam" id="PF01607">
    <property type="entry name" value="CBM_14"/>
    <property type="match status" value="1"/>
</dbReference>
<keyword evidence="3" id="KW-1185">Reference proteome</keyword>
<protein>
    <recommendedName>
        <fullName evidence="1">Chitin-binding type-2 domain-containing protein</fullName>
    </recommendedName>
</protein>
<accession>A0ABY7G239</accession>
<feature type="domain" description="Chitin-binding type-2" evidence="1">
    <location>
        <begin position="10"/>
        <end position="67"/>
    </location>
</feature>